<sequence length="232" mass="24747">EAERRGCAVGPGGAVRAVLGVSVTVVQVAVERVVNREGVEDVLHAASYARLRGDDGSDSEHGPCGAARDHEIRDSLGGVPVIEQPAGHALPRRRKRGGRGVQYHRMAAVQHLQRDSGDRGHAAAAHGAGGRGQHEILAKDGAYEGRQGDQQRVDKRDDANQITRKRHRHVVVDPCDTLVAGTKTGASVREPADRLCGFAVTTAEQRRVGTRAPMGSHVTPEVWSGRAGGWRV</sequence>
<protein>
    <submittedName>
        <fullName evidence="2">Uncharacterized protein</fullName>
    </submittedName>
</protein>
<dbReference type="Proteomes" id="UP000268535">
    <property type="component" value="Unassembled WGS sequence"/>
</dbReference>
<organism evidence="2 3">
    <name type="scientific">Caulochytrium protostelioides</name>
    <dbReference type="NCBI Taxonomy" id="1555241"/>
    <lineage>
        <taxon>Eukaryota</taxon>
        <taxon>Fungi</taxon>
        <taxon>Fungi incertae sedis</taxon>
        <taxon>Chytridiomycota</taxon>
        <taxon>Chytridiomycota incertae sedis</taxon>
        <taxon>Chytridiomycetes</taxon>
        <taxon>Caulochytriales</taxon>
        <taxon>Caulochytriaceae</taxon>
        <taxon>Caulochytrium</taxon>
    </lineage>
</organism>
<evidence type="ECO:0000256" key="1">
    <source>
        <dbReference type="SAM" id="MobiDB-lite"/>
    </source>
</evidence>
<evidence type="ECO:0000313" key="2">
    <source>
        <dbReference type="EMBL" id="RKO96137.1"/>
    </source>
</evidence>
<gene>
    <name evidence="2" type="ORF">CAUPRSCDRAFT_12164</name>
</gene>
<accession>A0A4V1IT81</accession>
<dbReference type="AlphaFoldDB" id="A0A4V1IT81"/>
<name>A0A4V1IT81_9FUNG</name>
<feature type="non-terminal residue" evidence="2">
    <location>
        <position position="1"/>
    </location>
</feature>
<dbReference type="EMBL" id="ML010316">
    <property type="protein sequence ID" value="RKO96137.1"/>
    <property type="molecule type" value="Genomic_DNA"/>
</dbReference>
<proteinExistence type="predicted"/>
<evidence type="ECO:0000313" key="3">
    <source>
        <dbReference type="Proteomes" id="UP000268535"/>
    </source>
</evidence>
<reference evidence="3" key="1">
    <citation type="journal article" date="2018" name="Nat. Microbiol.">
        <title>Leveraging single-cell genomics to expand the fungal tree of life.</title>
        <authorList>
            <person name="Ahrendt S.R."/>
            <person name="Quandt C.A."/>
            <person name="Ciobanu D."/>
            <person name="Clum A."/>
            <person name="Salamov A."/>
            <person name="Andreopoulos B."/>
            <person name="Cheng J.F."/>
            <person name="Woyke T."/>
            <person name="Pelin A."/>
            <person name="Henrissat B."/>
            <person name="Reynolds N.K."/>
            <person name="Benny G.L."/>
            <person name="Smith M.E."/>
            <person name="James T.Y."/>
            <person name="Grigoriev I.V."/>
        </authorList>
    </citation>
    <scope>NUCLEOTIDE SEQUENCE [LARGE SCALE GENOMIC DNA]</scope>
    <source>
        <strain evidence="3">ATCC 52028</strain>
    </source>
</reference>
<feature type="region of interest" description="Disordered" evidence="1">
    <location>
        <begin position="114"/>
        <end position="133"/>
    </location>
</feature>